<protein>
    <submittedName>
        <fullName evidence="1">Uncharacterized protein</fullName>
    </submittedName>
</protein>
<evidence type="ECO:0000313" key="2">
    <source>
        <dbReference type="Proteomes" id="UP001159363"/>
    </source>
</evidence>
<sequence length="89" mass="10232">MILKSVGEVYDKFLRLMQCNEPLIHILYDELCALIQSLMIRIVKPEILGKVSGATFRSFDLNNIENTFPSEEIDVGCVTRKEAMKLKRN</sequence>
<evidence type="ECO:0000313" key="1">
    <source>
        <dbReference type="EMBL" id="KAJ8885083.1"/>
    </source>
</evidence>
<keyword evidence="2" id="KW-1185">Reference proteome</keyword>
<dbReference type="Proteomes" id="UP001159363">
    <property type="component" value="Chromosome X"/>
</dbReference>
<reference evidence="1 2" key="1">
    <citation type="submission" date="2023-02" db="EMBL/GenBank/DDBJ databases">
        <title>LHISI_Scaffold_Assembly.</title>
        <authorList>
            <person name="Stuart O.P."/>
            <person name="Cleave R."/>
            <person name="Magrath M.J.L."/>
            <person name="Mikheyev A.S."/>
        </authorList>
    </citation>
    <scope>NUCLEOTIDE SEQUENCE [LARGE SCALE GENOMIC DNA]</scope>
    <source>
        <strain evidence="1">Daus_M_001</strain>
        <tissue evidence="1">Leg muscle</tissue>
    </source>
</reference>
<dbReference type="EMBL" id="JARBHB010000004">
    <property type="protein sequence ID" value="KAJ8885083.1"/>
    <property type="molecule type" value="Genomic_DNA"/>
</dbReference>
<comment type="caution">
    <text evidence="1">The sequence shown here is derived from an EMBL/GenBank/DDBJ whole genome shotgun (WGS) entry which is preliminary data.</text>
</comment>
<accession>A0ABQ9HMF9</accession>
<name>A0ABQ9HMF9_9NEOP</name>
<proteinExistence type="predicted"/>
<organism evidence="1 2">
    <name type="scientific">Dryococelus australis</name>
    <dbReference type="NCBI Taxonomy" id="614101"/>
    <lineage>
        <taxon>Eukaryota</taxon>
        <taxon>Metazoa</taxon>
        <taxon>Ecdysozoa</taxon>
        <taxon>Arthropoda</taxon>
        <taxon>Hexapoda</taxon>
        <taxon>Insecta</taxon>
        <taxon>Pterygota</taxon>
        <taxon>Neoptera</taxon>
        <taxon>Polyneoptera</taxon>
        <taxon>Phasmatodea</taxon>
        <taxon>Verophasmatodea</taxon>
        <taxon>Anareolatae</taxon>
        <taxon>Phasmatidae</taxon>
        <taxon>Eurycanthinae</taxon>
        <taxon>Dryococelus</taxon>
    </lineage>
</organism>
<gene>
    <name evidence="1" type="ORF">PR048_011279</name>
</gene>